<dbReference type="AlphaFoldDB" id="A0A0A9GF05"/>
<reference evidence="2" key="2">
    <citation type="journal article" date="2015" name="Data Brief">
        <title>Shoot transcriptome of the giant reed, Arundo donax.</title>
        <authorList>
            <person name="Barrero R.A."/>
            <person name="Guerrero F.D."/>
            <person name="Moolhuijzen P."/>
            <person name="Goolsby J.A."/>
            <person name="Tidwell J."/>
            <person name="Bellgard S.E."/>
            <person name="Bellgard M.I."/>
        </authorList>
    </citation>
    <scope>NUCLEOTIDE SEQUENCE</scope>
    <source>
        <tissue evidence="2">Shoot tissue taken approximately 20 cm above the soil surface</tissue>
    </source>
</reference>
<organism evidence="2">
    <name type="scientific">Arundo donax</name>
    <name type="common">Giant reed</name>
    <name type="synonym">Donax arundinaceus</name>
    <dbReference type="NCBI Taxonomy" id="35708"/>
    <lineage>
        <taxon>Eukaryota</taxon>
        <taxon>Viridiplantae</taxon>
        <taxon>Streptophyta</taxon>
        <taxon>Embryophyta</taxon>
        <taxon>Tracheophyta</taxon>
        <taxon>Spermatophyta</taxon>
        <taxon>Magnoliopsida</taxon>
        <taxon>Liliopsida</taxon>
        <taxon>Poales</taxon>
        <taxon>Poaceae</taxon>
        <taxon>PACMAD clade</taxon>
        <taxon>Arundinoideae</taxon>
        <taxon>Arundineae</taxon>
        <taxon>Arundo</taxon>
    </lineage>
</organism>
<dbReference type="EMBL" id="GBRH01176785">
    <property type="protein sequence ID" value="JAE21111.1"/>
    <property type="molecule type" value="Transcribed_RNA"/>
</dbReference>
<name>A0A0A9GF05_ARUDO</name>
<sequence>MEGGWATPKNSVGGGGSALSFSSSSSSASHKNPA</sequence>
<proteinExistence type="predicted"/>
<feature type="compositionally biased region" description="Low complexity" evidence="1">
    <location>
        <begin position="18"/>
        <end position="34"/>
    </location>
</feature>
<evidence type="ECO:0000313" key="2">
    <source>
        <dbReference type="EMBL" id="JAE21111.1"/>
    </source>
</evidence>
<accession>A0A0A9GF05</accession>
<evidence type="ECO:0000256" key="1">
    <source>
        <dbReference type="SAM" id="MobiDB-lite"/>
    </source>
</evidence>
<protein>
    <submittedName>
        <fullName evidence="2">Uncharacterized protein</fullName>
    </submittedName>
</protein>
<reference evidence="2" key="1">
    <citation type="submission" date="2014-09" db="EMBL/GenBank/DDBJ databases">
        <authorList>
            <person name="Magalhaes I.L.F."/>
            <person name="Oliveira U."/>
            <person name="Santos F.R."/>
            <person name="Vidigal T.H.D.A."/>
            <person name="Brescovit A.D."/>
            <person name="Santos A.J."/>
        </authorList>
    </citation>
    <scope>NUCLEOTIDE SEQUENCE</scope>
    <source>
        <tissue evidence="2">Shoot tissue taken approximately 20 cm above the soil surface</tissue>
    </source>
</reference>
<feature type="region of interest" description="Disordered" evidence="1">
    <location>
        <begin position="1"/>
        <end position="34"/>
    </location>
</feature>